<feature type="transmembrane region" description="Helical" evidence="2">
    <location>
        <begin position="129"/>
        <end position="147"/>
    </location>
</feature>
<sequence length="234" mass="26379">MSLNAQKAGFTSKTWLIISLIVSLSCAVYCAWLLHVVRRHLWNPIRERTGSESPREVQLSTQKSDTRETSISVSAPEKGGKPVAIDAKIKWIVTLYIFGTFMISVAHAGERMLYALNGVADKACNRALYVVYLRAFTEGLFFSFYVVRATVGLQGSVFAVSKCQQYFFGITPPVTYAIALFAHNLRADIDNCKGPLSIEFAMAAMVYFIDLFWQISLFAFLVYHIRKVIYLFNI</sequence>
<feature type="transmembrane region" description="Helical" evidence="2">
    <location>
        <begin position="205"/>
        <end position="225"/>
    </location>
</feature>
<dbReference type="AlphaFoldDB" id="X6LPT7"/>
<proteinExistence type="predicted"/>
<organism evidence="3 4">
    <name type="scientific">Reticulomyxa filosa</name>
    <dbReference type="NCBI Taxonomy" id="46433"/>
    <lineage>
        <taxon>Eukaryota</taxon>
        <taxon>Sar</taxon>
        <taxon>Rhizaria</taxon>
        <taxon>Retaria</taxon>
        <taxon>Foraminifera</taxon>
        <taxon>Monothalamids</taxon>
        <taxon>Reticulomyxidae</taxon>
        <taxon>Reticulomyxa</taxon>
    </lineage>
</organism>
<evidence type="ECO:0000256" key="2">
    <source>
        <dbReference type="SAM" id="Phobius"/>
    </source>
</evidence>
<dbReference type="PROSITE" id="PS51257">
    <property type="entry name" value="PROKAR_LIPOPROTEIN"/>
    <property type="match status" value="1"/>
</dbReference>
<dbReference type="Proteomes" id="UP000023152">
    <property type="component" value="Unassembled WGS sequence"/>
</dbReference>
<dbReference type="EMBL" id="ASPP01033985">
    <property type="protein sequence ID" value="ETO03172.1"/>
    <property type="molecule type" value="Genomic_DNA"/>
</dbReference>
<keyword evidence="2" id="KW-0812">Transmembrane</keyword>
<accession>X6LPT7</accession>
<evidence type="ECO:0000313" key="3">
    <source>
        <dbReference type="EMBL" id="ETO03172.1"/>
    </source>
</evidence>
<name>X6LPT7_RETFI</name>
<keyword evidence="2" id="KW-1133">Transmembrane helix</keyword>
<feature type="transmembrane region" description="Helical" evidence="2">
    <location>
        <begin position="91"/>
        <end position="109"/>
    </location>
</feature>
<keyword evidence="4" id="KW-1185">Reference proteome</keyword>
<feature type="transmembrane region" description="Helical" evidence="2">
    <location>
        <begin position="15"/>
        <end position="37"/>
    </location>
</feature>
<evidence type="ECO:0000256" key="1">
    <source>
        <dbReference type="SAM" id="MobiDB-lite"/>
    </source>
</evidence>
<feature type="transmembrane region" description="Helical" evidence="2">
    <location>
        <begin position="167"/>
        <end position="185"/>
    </location>
</feature>
<comment type="caution">
    <text evidence="3">The sequence shown here is derived from an EMBL/GenBank/DDBJ whole genome shotgun (WGS) entry which is preliminary data.</text>
</comment>
<keyword evidence="2" id="KW-0472">Membrane</keyword>
<evidence type="ECO:0008006" key="5">
    <source>
        <dbReference type="Google" id="ProtNLM"/>
    </source>
</evidence>
<reference evidence="3 4" key="1">
    <citation type="journal article" date="2013" name="Curr. Biol.">
        <title>The Genome of the Foraminiferan Reticulomyxa filosa.</title>
        <authorList>
            <person name="Glockner G."/>
            <person name="Hulsmann N."/>
            <person name="Schleicher M."/>
            <person name="Noegel A.A."/>
            <person name="Eichinger L."/>
            <person name="Gallinger C."/>
            <person name="Pawlowski J."/>
            <person name="Sierra R."/>
            <person name="Euteneuer U."/>
            <person name="Pillet L."/>
            <person name="Moustafa A."/>
            <person name="Platzer M."/>
            <person name="Groth M."/>
            <person name="Szafranski K."/>
            <person name="Schliwa M."/>
        </authorList>
    </citation>
    <scope>NUCLEOTIDE SEQUENCE [LARGE SCALE GENOMIC DNA]</scope>
</reference>
<protein>
    <recommendedName>
        <fullName evidence="5">Transmembrane protein</fullName>
    </recommendedName>
</protein>
<evidence type="ECO:0000313" key="4">
    <source>
        <dbReference type="Proteomes" id="UP000023152"/>
    </source>
</evidence>
<feature type="compositionally biased region" description="Polar residues" evidence="1">
    <location>
        <begin position="58"/>
        <end position="73"/>
    </location>
</feature>
<feature type="region of interest" description="Disordered" evidence="1">
    <location>
        <begin position="52"/>
        <end position="75"/>
    </location>
</feature>
<gene>
    <name evidence="3" type="ORF">RFI_34238</name>
</gene>